<evidence type="ECO:0000313" key="4">
    <source>
        <dbReference type="Proteomes" id="UP000297643"/>
    </source>
</evidence>
<comment type="caution">
    <text evidence="3">The sequence shown here is derived from an EMBL/GenBank/DDBJ whole genome shotgun (WGS) entry which is preliminary data.</text>
</comment>
<dbReference type="AlphaFoldDB" id="A0A4R8WIA5"/>
<dbReference type="PANTHER" id="PTHR46268:SF6">
    <property type="entry name" value="UNIVERSAL STRESS PROTEIN UP12"/>
    <property type="match status" value="1"/>
</dbReference>
<feature type="domain" description="UspA" evidence="2">
    <location>
        <begin position="156"/>
        <end position="290"/>
    </location>
</feature>
<comment type="similarity">
    <text evidence="1">Belongs to the universal stress protein A family.</text>
</comment>
<dbReference type="PANTHER" id="PTHR46268">
    <property type="entry name" value="STRESS RESPONSE PROTEIN NHAX"/>
    <property type="match status" value="1"/>
</dbReference>
<dbReference type="InterPro" id="IPR006016">
    <property type="entry name" value="UspA"/>
</dbReference>
<dbReference type="Pfam" id="PF00582">
    <property type="entry name" value="Usp"/>
    <property type="match status" value="2"/>
</dbReference>
<evidence type="ECO:0000259" key="2">
    <source>
        <dbReference type="Pfam" id="PF00582"/>
    </source>
</evidence>
<evidence type="ECO:0000313" key="3">
    <source>
        <dbReference type="EMBL" id="TFC07263.1"/>
    </source>
</evidence>
<name>A0A4R8WIA5_9MICO</name>
<accession>A0A4R8WIA5</accession>
<keyword evidence="4" id="KW-1185">Reference proteome</keyword>
<gene>
    <name evidence="3" type="ORF">E3O32_01675</name>
</gene>
<dbReference type="EMBL" id="SOFM01000007">
    <property type="protein sequence ID" value="TFC07263.1"/>
    <property type="molecule type" value="Genomic_DNA"/>
</dbReference>
<sequence>MVRLSRMKRSPVMVERVVVAIDGGPASTAALDWALERAKGQPVNLELTTVVELGWAPAGRPDDDFRPVYERALADATRRVEHEAPNVKKTSYVRRGVPADELVRASESADLLVIGTNKTGVLAGAVYGTLPLRLAAHSSCPVVVVPATWKPKAGSIVAGFADDATAVGALAFAAGEAVRRGRVLDVVHAWSIPATIAVEYGAVIPFAELREAHSAILAEAAGRVRAAHPGLEVRDVLEQGPAAMVLVGVSGEAELVVVGTHGRGAVGSLFLGSVSHDVLLNLKCPVAVIPRPDRVPDPVEP</sequence>
<dbReference type="InterPro" id="IPR006015">
    <property type="entry name" value="Universal_stress_UspA"/>
</dbReference>
<organism evidence="3 4">
    <name type="scientific">Cryobacterium mannosilyticum</name>
    <dbReference type="NCBI Taxonomy" id="1259190"/>
    <lineage>
        <taxon>Bacteria</taxon>
        <taxon>Bacillati</taxon>
        <taxon>Actinomycetota</taxon>
        <taxon>Actinomycetes</taxon>
        <taxon>Micrococcales</taxon>
        <taxon>Microbacteriaceae</taxon>
        <taxon>Cryobacterium</taxon>
    </lineage>
</organism>
<evidence type="ECO:0000256" key="1">
    <source>
        <dbReference type="ARBA" id="ARBA00008791"/>
    </source>
</evidence>
<protein>
    <submittedName>
        <fullName evidence="3">Universal stress protein</fullName>
    </submittedName>
</protein>
<dbReference type="Gene3D" id="3.40.50.620">
    <property type="entry name" value="HUPs"/>
    <property type="match status" value="2"/>
</dbReference>
<dbReference type="PRINTS" id="PR01438">
    <property type="entry name" value="UNVRSLSTRESS"/>
</dbReference>
<dbReference type="CDD" id="cd00293">
    <property type="entry name" value="USP-like"/>
    <property type="match status" value="2"/>
</dbReference>
<dbReference type="Proteomes" id="UP000297643">
    <property type="component" value="Unassembled WGS sequence"/>
</dbReference>
<feature type="domain" description="UspA" evidence="2">
    <location>
        <begin position="13"/>
        <end position="146"/>
    </location>
</feature>
<reference evidence="3 4" key="1">
    <citation type="submission" date="2019-03" db="EMBL/GenBank/DDBJ databases">
        <title>Genomics of glacier-inhabiting Cryobacterium strains.</title>
        <authorList>
            <person name="Liu Q."/>
            <person name="Xin Y.-H."/>
        </authorList>
    </citation>
    <scope>NUCLEOTIDE SEQUENCE [LARGE SCALE GENOMIC DNA]</scope>
    <source>
        <strain evidence="3 4">RHLT2-21</strain>
    </source>
</reference>
<dbReference type="SUPFAM" id="SSF52402">
    <property type="entry name" value="Adenine nucleotide alpha hydrolases-like"/>
    <property type="match status" value="2"/>
</dbReference>
<proteinExistence type="inferred from homology"/>
<dbReference type="InterPro" id="IPR014729">
    <property type="entry name" value="Rossmann-like_a/b/a_fold"/>
</dbReference>